<dbReference type="PROSITE" id="PS50075">
    <property type="entry name" value="CARRIER"/>
    <property type="match status" value="1"/>
</dbReference>
<reference evidence="2 3" key="1">
    <citation type="submission" date="2019-07" db="EMBL/GenBank/DDBJ databases">
        <authorList>
            <person name="Kim J."/>
        </authorList>
    </citation>
    <scope>NUCLEOTIDE SEQUENCE [LARGE SCALE GENOMIC DNA]</scope>
    <source>
        <strain evidence="2 3">N4</strain>
    </source>
</reference>
<dbReference type="Proteomes" id="UP000318102">
    <property type="component" value="Unassembled WGS sequence"/>
</dbReference>
<organism evidence="2 3">
    <name type="scientific">Paenibacillus agilis</name>
    <dbReference type="NCBI Taxonomy" id="3020863"/>
    <lineage>
        <taxon>Bacteria</taxon>
        <taxon>Bacillati</taxon>
        <taxon>Bacillota</taxon>
        <taxon>Bacilli</taxon>
        <taxon>Bacillales</taxon>
        <taxon>Paenibacillaceae</taxon>
        <taxon>Paenibacillus</taxon>
    </lineage>
</organism>
<dbReference type="EMBL" id="VNJK01000001">
    <property type="protein sequence ID" value="TVX93373.1"/>
    <property type="molecule type" value="Genomic_DNA"/>
</dbReference>
<dbReference type="RefSeq" id="WP_144989793.1">
    <property type="nucleotide sequence ID" value="NZ_VNJK01000001.1"/>
</dbReference>
<evidence type="ECO:0000259" key="1">
    <source>
        <dbReference type="PROSITE" id="PS50075"/>
    </source>
</evidence>
<evidence type="ECO:0000313" key="3">
    <source>
        <dbReference type="Proteomes" id="UP000318102"/>
    </source>
</evidence>
<proteinExistence type="predicted"/>
<keyword evidence="3" id="KW-1185">Reference proteome</keyword>
<gene>
    <name evidence="2" type="ORF">FPZ44_10100</name>
</gene>
<dbReference type="Gene3D" id="1.10.1200.10">
    <property type="entry name" value="ACP-like"/>
    <property type="match status" value="1"/>
</dbReference>
<protein>
    <submittedName>
        <fullName evidence="2">Acyl carrier protein</fullName>
    </submittedName>
</protein>
<sequence>MEEIKNRTRAFLSKYIKSKQLEDHDDIFAIGEVNSLFAMQLVMFMEKDFGVQIDNNDLDLNNFRSIQAISSLIERKSAPVGQ</sequence>
<comment type="caution">
    <text evidence="2">The sequence shown here is derived from an EMBL/GenBank/DDBJ whole genome shotgun (WGS) entry which is preliminary data.</text>
</comment>
<evidence type="ECO:0000313" key="2">
    <source>
        <dbReference type="EMBL" id="TVX93373.1"/>
    </source>
</evidence>
<feature type="domain" description="Carrier" evidence="1">
    <location>
        <begin position="1"/>
        <end position="77"/>
    </location>
</feature>
<dbReference type="AlphaFoldDB" id="A0A559J0K5"/>
<dbReference type="SUPFAM" id="SSF47336">
    <property type="entry name" value="ACP-like"/>
    <property type="match status" value="1"/>
</dbReference>
<name>A0A559J0K5_9BACL</name>
<accession>A0A559J0K5</accession>
<dbReference type="OrthoDB" id="677810at2"/>
<dbReference type="InterPro" id="IPR036736">
    <property type="entry name" value="ACP-like_sf"/>
</dbReference>
<dbReference type="Pfam" id="PF00550">
    <property type="entry name" value="PP-binding"/>
    <property type="match status" value="1"/>
</dbReference>
<dbReference type="InterPro" id="IPR009081">
    <property type="entry name" value="PP-bd_ACP"/>
</dbReference>